<reference evidence="1 2" key="1">
    <citation type="submission" date="2015-01" db="EMBL/GenBank/DDBJ databases">
        <title>Evolution of Trichinella species and genotypes.</title>
        <authorList>
            <person name="Korhonen P.K."/>
            <person name="Edoardo P."/>
            <person name="Giuseppe L.R."/>
            <person name="Gasser R.B."/>
        </authorList>
    </citation>
    <scope>NUCLEOTIDE SEQUENCE [LARGE SCALE GENOMIC DNA]</scope>
    <source>
        <strain evidence="1">ISS3</strain>
    </source>
</reference>
<protein>
    <submittedName>
        <fullName evidence="1">Uncharacterized protein</fullName>
    </submittedName>
</protein>
<keyword evidence="2" id="KW-1185">Reference proteome</keyword>
<comment type="caution">
    <text evidence="1">The sequence shown here is derived from an EMBL/GenBank/DDBJ whole genome shotgun (WGS) entry which is preliminary data.</text>
</comment>
<gene>
    <name evidence="1" type="ORF">T01_2662</name>
</gene>
<organism evidence="1 2">
    <name type="scientific">Trichinella spiralis</name>
    <name type="common">Trichina worm</name>
    <dbReference type="NCBI Taxonomy" id="6334"/>
    <lineage>
        <taxon>Eukaryota</taxon>
        <taxon>Metazoa</taxon>
        <taxon>Ecdysozoa</taxon>
        <taxon>Nematoda</taxon>
        <taxon>Enoplea</taxon>
        <taxon>Dorylaimia</taxon>
        <taxon>Trichinellida</taxon>
        <taxon>Trichinellidae</taxon>
        <taxon>Trichinella</taxon>
    </lineage>
</organism>
<evidence type="ECO:0000313" key="1">
    <source>
        <dbReference type="EMBL" id="KRY31819.1"/>
    </source>
</evidence>
<evidence type="ECO:0000313" key="2">
    <source>
        <dbReference type="Proteomes" id="UP000054776"/>
    </source>
</evidence>
<accession>A0A0V1B453</accession>
<proteinExistence type="predicted"/>
<dbReference type="InParanoid" id="A0A0V1B453"/>
<dbReference type="Proteomes" id="UP000054776">
    <property type="component" value="Unassembled WGS sequence"/>
</dbReference>
<dbReference type="EMBL" id="JYDH01000110">
    <property type="protein sequence ID" value="KRY31819.1"/>
    <property type="molecule type" value="Genomic_DNA"/>
</dbReference>
<dbReference type="AlphaFoldDB" id="A0A0V1B453"/>
<sequence>MLRFANRKFEKFISKSSDKFIAIVKVYVCYVTDNIVTEIFSYVEWMEYAINFQLINDKIK</sequence>
<name>A0A0V1B453_TRISP</name>